<evidence type="ECO:0000313" key="3">
    <source>
        <dbReference type="Proteomes" id="UP000289340"/>
    </source>
</evidence>
<accession>A0A445JUL7</accession>
<organism evidence="2 3">
    <name type="scientific">Glycine soja</name>
    <name type="common">Wild soybean</name>
    <dbReference type="NCBI Taxonomy" id="3848"/>
    <lineage>
        <taxon>Eukaryota</taxon>
        <taxon>Viridiplantae</taxon>
        <taxon>Streptophyta</taxon>
        <taxon>Embryophyta</taxon>
        <taxon>Tracheophyta</taxon>
        <taxon>Spermatophyta</taxon>
        <taxon>Magnoliopsida</taxon>
        <taxon>eudicotyledons</taxon>
        <taxon>Gunneridae</taxon>
        <taxon>Pentapetalae</taxon>
        <taxon>rosids</taxon>
        <taxon>fabids</taxon>
        <taxon>Fabales</taxon>
        <taxon>Fabaceae</taxon>
        <taxon>Papilionoideae</taxon>
        <taxon>50 kb inversion clade</taxon>
        <taxon>NPAAA clade</taxon>
        <taxon>indigoferoid/millettioid clade</taxon>
        <taxon>Phaseoleae</taxon>
        <taxon>Glycine</taxon>
        <taxon>Glycine subgen. Soja</taxon>
    </lineage>
</organism>
<proteinExistence type="predicted"/>
<dbReference type="EMBL" id="QZWG01000007">
    <property type="protein sequence ID" value="RZC02168.1"/>
    <property type="molecule type" value="Genomic_DNA"/>
</dbReference>
<name>A0A445JUL7_GLYSO</name>
<evidence type="ECO:0000313" key="2">
    <source>
        <dbReference type="EMBL" id="RZC02168.1"/>
    </source>
</evidence>
<evidence type="ECO:0000256" key="1">
    <source>
        <dbReference type="SAM" id="SignalP"/>
    </source>
</evidence>
<feature type="chain" id="PRO_5019115613" evidence="1">
    <location>
        <begin position="28"/>
        <end position="143"/>
    </location>
</feature>
<reference evidence="2 3" key="1">
    <citation type="submission" date="2018-09" db="EMBL/GenBank/DDBJ databases">
        <title>A high-quality reference genome of wild soybean provides a powerful tool to mine soybean genomes.</title>
        <authorList>
            <person name="Xie M."/>
            <person name="Chung C.Y.L."/>
            <person name="Li M.-W."/>
            <person name="Wong F.-L."/>
            <person name="Chan T.-F."/>
            <person name="Lam H.-M."/>
        </authorList>
    </citation>
    <scope>NUCLEOTIDE SEQUENCE [LARGE SCALE GENOMIC DNA]</scope>
    <source>
        <strain evidence="3">cv. W05</strain>
        <tissue evidence="2">Hypocotyl of etiolated seedlings</tissue>
    </source>
</reference>
<sequence length="143" mass="16488">MATQLLHRYPLHLIWMLIFSSARNAWREPIATLHLLHHESIKSIPFIPGVRKSILYFLIPSYWMGKGGQKVKEGGVLLMQMLLFRYVALQRHILEHVALVAALNVKELKAIIVGPRDELEKPVDMNDWSGTLICPWTCSYIIM</sequence>
<gene>
    <name evidence="2" type="ORF">D0Y65_017354</name>
</gene>
<comment type="caution">
    <text evidence="2">The sequence shown here is derived from an EMBL/GenBank/DDBJ whole genome shotgun (WGS) entry which is preliminary data.</text>
</comment>
<keyword evidence="1" id="KW-0732">Signal</keyword>
<feature type="signal peptide" evidence="1">
    <location>
        <begin position="1"/>
        <end position="27"/>
    </location>
</feature>
<dbReference type="AlphaFoldDB" id="A0A445JUL7"/>
<dbReference type="Proteomes" id="UP000289340">
    <property type="component" value="Chromosome 7"/>
</dbReference>
<protein>
    <submittedName>
        <fullName evidence="2">Uncharacterized protein</fullName>
    </submittedName>
</protein>
<keyword evidence="3" id="KW-1185">Reference proteome</keyword>